<dbReference type="Gene3D" id="3.40.50.1000">
    <property type="entry name" value="HAD superfamily/HAD-like"/>
    <property type="match status" value="1"/>
</dbReference>
<name>A0A935MA06_9MICO</name>
<comment type="caution">
    <text evidence="1">The sequence shown here is derived from an EMBL/GenBank/DDBJ whole genome shotgun (WGS) entry which is preliminary data.</text>
</comment>
<dbReference type="PANTHER" id="PTHR10000">
    <property type="entry name" value="PHOSPHOSERINE PHOSPHATASE"/>
    <property type="match status" value="1"/>
</dbReference>
<dbReference type="InterPro" id="IPR023214">
    <property type="entry name" value="HAD_sf"/>
</dbReference>
<dbReference type="Proteomes" id="UP000726105">
    <property type="component" value="Unassembled WGS sequence"/>
</dbReference>
<dbReference type="Pfam" id="PF08282">
    <property type="entry name" value="Hydrolase_3"/>
    <property type="match status" value="1"/>
</dbReference>
<dbReference type="EMBL" id="JADJIB010000003">
    <property type="protein sequence ID" value="MBK7273253.1"/>
    <property type="molecule type" value="Genomic_DNA"/>
</dbReference>
<sequence>MTDTETPSPRRRAVFLDVDGTYAVFGAAPAGHVAAVRAARDAGHLVFLCTGRPMSMVPAHLLAAGFDGVVAAGGAYAVLGDEVLLDIRFPADLAARTVEVMDGYGVTYLLEAPEAVYTAPGTEEQLRRAYGAHLADAPSATTVVSDILASVRPVPAAGAVSFAKVSVVVSSVPVEQLGAEVGEQLAVLPSSVPALGEEAGEIFLADVHKAVGMDAIVRRLGLAREDVIGFGDGLNDLEMLEYAGVGVAIEGSHERLLAVADRTAAGPEVEGLVQAFAELGLR</sequence>
<dbReference type="Gene3D" id="3.30.1240.10">
    <property type="match status" value="1"/>
</dbReference>
<dbReference type="PANTHER" id="PTHR10000:SF25">
    <property type="entry name" value="PHOSPHATASE YKRA-RELATED"/>
    <property type="match status" value="1"/>
</dbReference>
<dbReference type="GO" id="GO:0000287">
    <property type="term" value="F:magnesium ion binding"/>
    <property type="evidence" value="ECO:0007669"/>
    <property type="project" value="TreeGrafter"/>
</dbReference>
<dbReference type="AlphaFoldDB" id="A0A935MA06"/>
<proteinExistence type="predicted"/>
<protein>
    <submittedName>
        <fullName evidence="1">HAD hydrolase family protein</fullName>
    </submittedName>
</protein>
<evidence type="ECO:0000313" key="1">
    <source>
        <dbReference type="EMBL" id="MBK7273253.1"/>
    </source>
</evidence>
<evidence type="ECO:0000313" key="2">
    <source>
        <dbReference type="Proteomes" id="UP000726105"/>
    </source>
</evidence>
<organism evidence="1 2">
    <name type="scientific">Candidatus Phosphoribacter hodrii</name>
    <dbReference type="NCBI Taxonomy" id="2953743"/>
    <lineage>
        <taxon>Bacteria</taxon>
        <taxon>Bacillati</taxon>
        <taxon>Actinomycetota</taxon>
        <taxon>Actinomycetes</taxon>
        <taxon>Micrococcales</taxon>
        <taxon>Dermatophilaceae</taxon>
        <taxon>Candidatus Phosphoribacter</taxon>
    </lineage>
</organism>
<keyword evidence="1" id="KW-0378">Hydrolase</keyword>
<dbReference type="GO" id="GO:0016791">
    <property type="term" value="F:phosphatase activity"/>
    <property type="evidence" value="ECO:0007669"/>
    <property type="project" value="TreeGrafter"/>
</dbReference>
<accession>A0A935MA06</accession>
<dbReference type="InterPro" id="IPR036412">
    <property type="entry name" value="HAD-like_sf"/>
</dbReference>
<reference evidence="1 2" key="1">
    <citation type="submission" date="2020-10" db="EMBL/GenBank/DDBJ databases">
        <title>Connecting structure to function with the recovery of over 1000 high-quality activated sludge metagenome-assembled genomes encoding full-length rRNA genes using long-read sequencing.</title>
        <authorList>
            <person name="Singleton C.M."/>
            <person name="Petriglieri F."/>
            <person name="Kristensen J.M."/>
            <person name="Kirkegaard R.H."/>
            <person name="Michaelsen T.Y."/>
            <person name="Andersen M.H."/>
            <person name="Karst S.M."/>
            <person name="Dueholm M.S."/>
            <person name="Nielsen P.H."/>
            <person name="Albertsen M."/>
        </authorList>
    </citation>
    <scope>NUCLEOTIDE SEQUENCE [LARGE SCALE GENOMIC DNA]</scope>
    <source>
        <strain evidence="1">Ega_18-Q3-R5-49_MAXAC.001</strain>
    </source>
</reference>
<gene>
    <name evidence="1" type="ORF">IPI13_08810</name>
</gene>
<dbReference type="GO" id="GO:0005829">
    <property type="term" value="C:cytosol"/>
    <property type="evidence" value="ECO:0007669"/>
    <property type="project" value="TreeGrafter"/>
</dbReference>
<dbReference type="SUPFAM" id="SSF56784">
    <property type="entry name" value="HAD-like"/>
    <property type="match status" value="1"/>
</dbReference>